<evidence type="ECO:0000313" key="2">
    <source>
        <dbReference type="Proteomes" id="UP001148629"/>
    </source>
</evidence>
<dbReference type="Proteomes" id="UP001148629">
    <property type="component" value="Unassembled WGS sequence"/>
</dbReference>
<dbReference type="EMBL" id="JANRMS010004693">
    <property type="protein sequence ID" value="KAJ3506740.1"/>
    <property type="molecule type" value="Genomic_DNA"/>
</dbReference>
<keyword evidence="2" id="KW-1185">Reference proteome</keyword>
<gene>
    <name evidence="1" type="ORF">NM208_g16039</name>
</gene>
<proteinExistence type="predicted"/>
<name>A0ACC1RBB0_9HYPO</name>
<sequence length="440" mass="46411">MWRFKRTPFVYAVLALAICIASAKEVVYLTDLPLYSSLAPCAASALSNNIRYQTFSKNCPEAVTDLQSCICTEQFEPVSSTASLMISVTCGSTASEDQSSASTVLKAYCNQDWKVAFSTANHPVSSFIDEIPAMTGLAPCASARLSGILRDMTEYLCPPEPTALAPCACDKNQNSLRISQSINSVVGQGCSSNKDDVKSAHAMFAAYCGMNSGTTSCPTTTLPPGDMSYYVTNLPQYASLDTCAQLCVDIAAMYQTTSFCPNNGPEALASCLCLKTSVSKTVSSELTWQIRNHCHTNMLDNLSSANTVLDYYCSAARGEVTATGISVSQSQDASSRTGSGSMASETSSSDDPKDDKSGSPSAGVIAGAVVGSVVGLLAGGACVFFFMRRASQRKQEGRASEERNGNQGVVRLESASAGQLDPAVAPPPYEERPSQPISKS</sequence>
<reference evidence="1" key="1">
    <citation type="submission" date="2022-08" db="EMBL/GenBank/DDBJ databases">
        <title>Genome Sequence of Fusarium decemcellulare.</title>
        <authorList>
            <person name="Buettner E."/>
        </authorList>
    </citation>
    <scope>NUCLEOTIDE SEQUENCE</scope>
    <source>
        <strain evidence="1">Babe19</strain>
    </source>
</reference>
<comment type="caution">
    <text evidence="1">The sequence shown here is derived from an EMBL/GenBank/DDBJ whole genome shotgun (WGS) entry which is preliminary data.</text>
</comment>
<accession>A0ACC1RBB0</accession>
<protein>
    <submittedName>
        <fullName evidence="1">Uncharacterized protein</fullName>
    </submittedName>
</protein>
<evidence type="ECO:0000313" key="1">
    <source>
        <dbReference type="EMBL" id="KAJ3506740.1"/>
    </source>
</evidence>
<organism evidence="1 2">
    <name type="scientific">Fusarium decemcellulare</name>
    <dbReference type="NCBI Taxonomy" id="57161"/>
    <lineage>
        <taxon>Eukaryota</taxon>
        <taxon>Fungi</taxon>
        <taxon>Dikarya</taxon>
        <taxon>Ascomycota</taxon>
        <taxon>Pezizomycotina</taxon>
        <taxon>Sordariomycetes</taxon>
        <taxon>Hypocreomycetidae</taxon>
        <taxon>Hypocreales</taxon>
        <taxon>Nectriaceae</taxon>
        <taxon>Fusarium</taxon>
        <taxon>Fusarium decemcellulare species complex</taxon>
    </lineage>
</organism>